<feature type="binding site" evidence="13">
    <location>
        <position position="121"/>
    </location>
    <ligand>
        <name>Mg(2+)</name>
        <dbReference type="ChEBI" id="CHEBI:18420"/>
    </ligand>
</feature>
<dbReference type="GO" id="GO:0009366">
    <property type="term" value="C:enterobactin synthetase complex"/>
    <property type="evidence" value="ECO:0007669"/>
    <property type="project" value="InterPro"/>
</dbReference>
<feature type="binding site" evidence="12">
    <location>
        <begin position="99"/>
        <end position="100"/>
    </location>
    <ligand>
        <name>CoA</name>
        <dbReference type="ChEBI" id="CHEBI:57287"/>
    </ligand>
</feature>
<comment type="caution">
    <text evidence="16">The sequence shown here is derived from an EMBL/GenBank/DDBJ whole genome shotgun (WGS) entry which is preliminary data.</text>
</comment>
<evidence type="ECO:0000256" key="3">
    <source>
        <dbReference type="ARBA" id="ARBA00008342"/>
    </source>
</evidence>
<dbReference type="OrthoDB" id="8210607at2"/>
<protein>
    <recommendedName>
        <fullName evidence="5">Enterobactin synthase component D</fullName>
    </recommendedName>
    <alternativeName>
        <fullName evidence="8">4'-phosphopantetheinyl transferase EntD</fullName>
    </alternativeName>
    <alternativeName>
        <fullName evidence="9">Enterochelin synthase D</fullName>
    </alternativeName>
</protein>
<comment type="cofactor">
    <cofactor evidence="13">
        <name>Mg(2+)</name>
        <dbReference type="ChEBI" id="CHEBI:18420"/>
    </cofactor>
</comment>
<feature type="binding site" evidence="13">
    <location>
        <position position="123"/>
    </location>
    <ligand>
        <name>Mg(2+)</name>
        <dbReference type="ChEBI" id="CHEBI:18420"/>
    </ligand>
</feature>
<feature type="binding site" evidence="12">
    <location>
        <position position="169"/>
    </location>
    <ligand>
        <name>CoA</name>
        <dbReference type="ChEBI" id="CHEBI:57287"/>
    </ligand>
</feature>
<evidence type="ECO:0000259" key="14">
    <source>
        <dbReference type="Pfam" id="PF01648"/>
    </source>
</evidence>
<dbReference type="RefSeq" id="WP_133361259.1">
    <property type="nucleotide sequence ID" value="NZ_SMUV01000073.1"/>
</dbReference>
<organism evidence="16 17">
    <name type="scientific">Antarcticimicrobium luteum</name>
    <dbReference type="NCBI Taxonomy" id="2547397"/>
    <lineage>
        <taxon>Bacteria</taxon>
        <taxon>Pseudomonadati</taxon>
        <taxon>Pseudomonadota</taxon>
        <taxon>Alphaproteobacteria</taxon>
        <taxon>Rhodobacterales</taxon>
        <taxon>Paracoccaceae</taxon>
        <taxon>Antarcticimicrobium</taxon>
    </lineage>
</organism>
<evidence type="ECO:0000256" key="6">
    <source>
        <dbReference type="ARBA" id="ARBA00022679"/>
    </source>
</evidence>
<feature type="binding site" evidence="12">
    <location>
        <position position="63"/>
    </location>
    <ligand>
        <name>CoA</name>
        <dbReference type="ChEBI" id="CHEBI:57287"/>
    </ligand>
</feature>
<comment type="subunit">
    <text evidence="4">EntB, EntD, EntE, and EntF form a multienzyme complex called enterobactin synthase.</text>
</comment>
<feature type="binding site" evidence="12">
    <location>
        <position position="121"/>
    </location>
    <ligand>
        <name>CoA</name>
        <dbReference type="ChEBI" id="CHEBI:57287"/>
    </ligand>
</feature>
<feature type="binding site" evidence="12">
    <location>
        <position position="165"/>
    </location>
    <ligand>
        <name>CoA</name>
        <dbReference type="ChEBI" id="CHEBI:57287"/>
    </ligand>
</feature>
<evidence type="ECO:0000313" key="16">
    <source>
        <dbReference type="EMBL" id="TDK42130.1"/>
    </source>
</evidence>
<comment type="catalytic activity">
    <reaction evidence="11">
        <text>apo-[peptidyl-carrier protein] + CoA = holo-[peptidyl-carrier protein] + adenosine 3',5'-bisphosphate + H(+)</text>
        <dbReference type="Rhea" id="RHEA:46228"/>
        <dbReference type="Rhea" id="RHEA-COMP:11479"/>
        <dbReference type="Rhea" id="RHEA-COMP:11480"/>
        <dbReference type="ChEBI" id="CHEBI:15378"/>
        <dbReference type="ChEBI" id="CHEBI:29999"/>
        <dbReference type="ChEBI" id="CHEBI:57287"/>
        <dbReference type="ChEBI" id="CHEBI:58343"/>
        <dbReference type="ChEBI" id="CHEBI:64479"/>
    </reaction>
</comment>
<evidence type="ECO:0000256" key="2">
    <source>
        <dbReference type="ARBA" id="ARBA00004993"/>
    </source>
</evidence>
<gene>
    <name evidence="16" type="ORF">E1832_18460</name>
</gene>
<proteinExistence type="inferred from homology"/>
<evidence type="ECO:0000256" key="10">
    <source>
        <dbReference type="ARBA" id="ARBA00049176"/>
    </source>
</evidence>
<evidence type="ECO:0000256" key="9">
    <source>
        <dbReference type="ARBA" id="ARBA00031996"/>
    </source>
</evidence>
<sequence length="232" mass="24298">MSMAAAPSLHEADAWTLARPLLPAAVVLAASDPRAPQPPALPEERAALAHARPRRLREFDAGRAAARRAMAQLGVPPAPVLHGPDRAPVWPGGLAGTITHCDTACLAAVARAENFRALGLDLEDDNPLAPDLLATICTPSELDRLAAVPPGRRGQIAKLIFSAKEAAYKAQYPLSRTLFDFQTLEIELDAGGAGHFTARFLRAVAPFAAGSRLSGRYAIGGGRIVTAVVLAA</sequence>
<evidence type="ECO:0000256" key="7">
    <source>
        <dbReference type="ARBA" id="ARBA00023191"/>
    </source>
</evidence>
<keyword evidence="6 16" id="KW-0808">Transferase</keyword>
<evidence type="ECO:0000256" key="11">
    <source>
        <dbReference type="ARBA" id="ARBA00049191"/>
    </source>
</evidence>
<name>A0A4R5USM9_9RHOB</name>
<keyword evidence="7" id="KW-0259">Enterobactin biosynthesis</keyword>
<feature type="binding site" evidence="12">
    <location>
        <position position="55"/>
    </location>
    <ligand>
        <name>CoA</name>
        <dbReference type="ChEBI" id="CHEBI:57287"/>
    </ligand>
</feature>
<comment type="function">
    <text evidence="1">Involved in the biosynthesis of the siderophore enterobactin (enterochelin), which is a macrocyclic trimeric lactone of N-(2,3-dihydroxybenzoyl)-serine. The serine trilactone serves as a scaffolding for the three catechol functionalities that provide hexadentate coordination for the tightly ligated iron(2+) atoms. Plays an essential role in the assembly of the enterobactin by catalyzing the transfer of the 4'-phosphopantetheine (Ppant) moiety from coenzyme A to the apo-domains of both EntB (ArCP domain) and EntF (PCP domain) to yield their holo-forms which make them competent for the activation of 2,3-dihydroxybenzoate (DHB) and L-serine, respectively.</text>
</comment>
<comment type="pathway">
    <text evidence="2">Siderophore biosynthesis; enterobactin biosynthesis.</text>
</comment>
<keyword evidence="17" id="KW-1185">Reference proteome</keyword>
<evidence type="ECO:0000256" key="8">
    <source>
        <dbReference type="ARBA" id="ARBA00029894"/>
    </source>
</evidence>
<dbReference type="PANTHER" id="PTHR38096:SF1">
    <property type="entry name" value="ENTEROBACTIN SYNTHASE COMPONENT D"/>
    <property type="match status" value="1"/>
</dbReference>
<dbReference type="Proteomes" id="UP000295301">
    <property type="component" value="Unassembled WGS sequence"/>
</dbReference>
<dbReference type="InterPro" id="IPR003542">
    <property type="entry name" value="Enbac_synth_compD-like"/>
</dbReference>
<dbReference type="InterPro" id="IPR008278">
    <property type="entry name" value="4-PPantetheinyl_Trfase_dom"/>
</dbReference>
<dbReference type="InterPro" id="IPR041354">
    <property type="entry name" value="4PPT_N"/>
</dbReference>
<dbReference type="PRINTS" id="PR01399">
    <property type="entry name" value="ENTSNTHTASED"/>
</dbReference>
<evidence type="ECO:0000256" key="13">
    <source>
        <dbReference type="PIRSR" id="PIRSR603542-2"/>
    </source>
</evidence>
<comment type="catalytic activity">
    <reaction evidence="10">
        <text>apo-[aryl-carrier protein] + CoA = holo-[aryl-carrier protein] + adenosine 3',5'-bisphosphate + H(+)</text>
        <dbReference type="Rhea" id="RHEA:48404"/>
        <dbReference type="Rhea" id="RHEA-COMP:15903"/>
        <dbReference type="Rhea" id="RHEA-COMP:17557"/>
        <dbReference type="ChEBI" id="CHEBI:15378"/>
        <dbReference type="ChEBI" id="CHEBI:29999"/>
        <dbReference type="ChEBI" id="CHEBI:57287"/>
        <dbReference type="ChEBI" id="CHEBI:58343"/>
        <dbReference type="ChEBI" id="CHEBI:64479"/>
    </reaction>
</comment>
<evidence type="ECO:0000256" key="5">
    <source>
        <dbReference type="ARBA" id="ARBA00019087"/>
    </source>
</evidence>
<feature type="domain" description="4'-phosphopantetheinyl transferase" evidence="14">
    <location>
        <begin position="118"/>
        <end position="208"/>
    </location>
</feature>
<dbReference type="Pfam" id="PF17837">
    <property type="entry name" value="4PPT_N"/>
    <property type="match status" value="1"/>
</dbReference>
<evidence type="ECO:0000256" key="4">
    <source>
        <dbReference type="ARBA" id="ARBA00011503"/>
    </source>
</evidence>
<comment type="similarity">
    <text evidence="3">Belongs to the P-Pant transferase superfamily. EntD family.</text>
</comment>
<dbReference type="SUPFAM" id="SSF56214">
    <property type="entry name" value="4'-phosphopantetheinyl transferase"/>
    <property type="match status" value="1"/>
</dbReference>
<dbReference type="EMBL" id="SMUV01000073">
    <property type="protein sequence ID" value="TDK42130.1"/>
    <property type="molecule type" value="Genomic_DNA"/>
</dbReference>
<dbReference type="GO" id="GO:0009239">
    <property type="term" value="P:enterobactin biosynthetic process"/>
    <property type="evidence" value="ECO:0007669"/>
    <property type="project" value="UniProtKB-UniPathway"/>
</dbReference>
<dbReference type="AlphaFoldDB" id="A0A4R5USM9"/>
<dbReference type="UniPathway" id="UPA00017"/>
<dbReference type="InterPro" id="IPR037143">
    <property type="entry name" value="4-PPantetheinyl_Trfase_dom_sf"/>
</dbReference>
<evidence type="ECO:0000256" key="1">
    <source>
        <dbReference type="ARBA" id="ARBA00003937"/>
    </source>
</evidence>
<evidence type="ECO:0000313" key="17">
    <source>
        <dbReference type="Proteomes" id="UP000295301"/>
    </source>
</evidence>
<accession>A0A4R5USM9</accession>
<dbReference type="GO" id="GO:0000287">
    <property type="term" value="F:magnesium ion binding"/>
    <property type="evidence" value="ECO:0007669"/>
    <property type="project" value="InterPro"/>
</dbReference>
<keyword evidence="13" id="KW-0460">Magnesium</keyword>
<dbReference type="Gene3D" id="3.90.470.20">
    <property type="entry name" value="4'-phosphopantetheinyl transferase domain"/>
    <property type="match status" value="1"/>
</dbReference>
<dbReference type="GO" id="GO:0008897">
    <property type="term" value="F:holo-[acyl-carrier-protein] synthase activity"/>
    <property type="evidence" value="ECO:0007669"/>
    <property type="project" value="InterPro"/>
</dbReference>
<dbReference type="PANTHER" id="PTHR38096">
    <property type="entry name" value="ENTEROBACTIN SYNTHASE COMPONENT D"/>
    <property type="match status" value="1"/>
</dbReference>
<dbReference type="GO" id="GO:0005886">
    <property type="term" value="C:plasma membrane"/>
    <property type="evidence" value="ECO:0007669"/>
    <property type="project" value="TreeGrafter"/>
</dbReference>
<reference evidence="16 17" key="1">
    <citation type="submission" date="2019-03" db="EMBL/GenBank/DDBJ databases">
        <title>Ruegeria lutea sp. nov., a novel strain, isolated from marine sediment, the Masan Bay, South Korea.</title>
        <authorList>
            <person name="Kim J."/>
            <person name="Kim D.-Y."/>
            <person name="Lee S.-S."/>
        </authorList>
    </citation>
    <scope>NUCLEOTIDE SEQUENCE [LARGE SCALE GENOMIC DNA]</scope>
    <source>
        <strain evidence="16 17">318-1</strain>
    </source>
</reference>
<evidence type="ECO:0000259" key="15">
    <source>
        <dbReference type="Pfam" id="PF17837"/>
    </source>
</evidence>
<keyword evidence="13" id="KW-0479">Metal-binding</keyword>
<feature type="domain" description="4'-phosphopantetheinyl transferase N-terminal" evidence="15">
    <location>
        <begin position="43"/>
        <end position="110"/>
    </location>
</feature>
<dbReference type="Pfam" id="PF01648">
    <property type="entry name" value="ACPS"/>
    <property type="match status" value="1"/>
</dbReference>
<evidence type="ECO:0000256" key="12">
    <source>
        <dbReference type="PIRSR" id="PIRSR603542-1"/>
    </source>
</evidence>